<keyword evidence="3" id="KW-1185">Reference proteome</keyword>
<dbReference type="EMBL" id="CAJVQB010000240">
    <property type="protein sequence ID" value="CAG8477134.1"/>
    <property type="molecule type" value="Genomic_DNA"/>
</dbReference>
<feature type="compositionally biased region" description="Basic residues" evidence="1">
    <location>
        <begin position="1"/>
        <end position="13"/>
    </location>
</feature>
<organism evidence="2 3">
    <name type="scientific">Gigaspora margarita</name>
    <dbReference type="NCBI Taxonomy" id="4874"/>
    <lineage>
        <taxon>Eukaryota</taxon>
        <taxon>Fungi</taxon>
        <taxon>Fungi incertae sedis</taxon>
        <taxon>Mucoromycota</taxon>
        <taxon>Glomeromycotina</taxon>
        <taxon>Glomeromycetes</taxon>
        <taxon>Diversisporales</taxon>
        <taxon>Gigasporaceae</taxon>
        <taxon>Gigaspora</taxon>
    </lineage>
</organism>
<feature type="compositionally biased region" description="Basic residues" evidence="1">
    <location>
        <begin position="78"/>
        <end position="87"/>
    </location>
</feature>
<evidence type="ECO:0000313" key="3">
    <source>
        <dbReference type="Proteomes" id="UP000789901"/>
    </source>
</evidence>
<feature type="region of interest" description="Disordered" evidence="1">
    <location>
        <begin position="61"/>
        <end position="87"/>
    </location>
</feature>
<comment type="caution">
    <text evidence="2">The sequence shown here is derived from an EMBL/GenBank/DDBJ whole genome shotgun (WGS) entry which is preliminary data.</text>
</comment>
<feature type="compositionally biased region" description="Polar residues" evidence="1">
    <location>
        <begin position="17"/>
        <end position="33"/>
    </location>
</feature>
<reference evidence="2 3" key="1">
    <citation type="submission" date="2021-06" db="EMBL/GenBank/DDBJ databases">
        <authorList>
            <person name="Kallberg Y."/>
            <person name="Tangrot J."/>
            <person name="Rosling A."/>
        </authorList>
    </citation>
    <scope>NUCLEOTIDE SEQUENCE [LARGE SCALE GENOMIC DNA]</scope>
    <source>
        <strain evidence="2 3">120-4 pot B 10/14</strain>
    </source>
</reference>
<name>A0ABM8VY97_GIGMA</name>
<protein>
    <submittedName>
        <fullName evidence="2">22908_t:CDS:1</fullName>
    </submittedName>
</protein>
<proteinExistence type="predicted"/>
<accession>A0ABM8VY97</accession>
<gene>
    <name evidence="2" type="ORF">GMARGA_LOCUS1055</name>
</gene>
<dbReference type="Proteomes" id="UP000789901">
    <property type="component" value="Unassembled WGS sequence"/>
</dbReference>
<evidence type="ECO:0000256" key="1">
    <source>
        <dbReference type="SAM" id="MobiDB-lite"/>
    </source>
</evidence>
<sequence length="87" mass="9969">MLTAVPRKKKLEKRKGSVNNATTRHLQSNTSDNEISKPMIRKKKDIHKLKKLDIGKKAHFTARILKAPKTNNSNAPTTRHRKSETQK</sequence>
<evidence type="ECO:0000313" key="2">
    <source>
        <dbReference type="EMBL" id="CAG8477134.1"/>
    </source>
</evidence>
<feature type="region of interest" description="Disordered" evidence="1">
    <location>
        <begin position="1"/>
        <end position="44"/>
    </location>
</feature>